<accession>A0A4Q4TDB8</accession>
<feature type="region of interest" description="Disordered" evidence="5">
    <location>
        <begin position="190"/>
        <end position="261"/>
    </location>
</feature>
<keyword evidence="4" id="KW-0175">Coiled coil</keyword>
<feature type="repeat" description="ANK" evidence="3">
    <location>
        <begin position="1010"/>
        <end position="1042"/>
    </location>
</feature>
<feature type="compositionally biased region" description="Low complexity" evidence="5">
    <location>
        <begin position="127"/>
        <end position="137"/>
    </location>
</feature>
<feature type="region of interest" description="Disordered" evidence="5">
    <location>
        <begin position="400"/>
        <end position="440"/>
    </location>
</feature>
<feature type="signal peptide" evidence="6">
    <location>
        <begin position="1"/>
        <end position="21"/>
    </location>
</feature>
<evidence type="ECO:0000256" key="1">
    <source>
        <dbReference type="ARBA" id="ARBA00022737"/>
    </source>
</evidence>
<dbReference type="EMBL" id="QJNU01000206">
    <property type="protein sequence ID" value="RYP04538.1"/>
    <property type="molecule type" value="Genomic_DNA"/>
</dbReference>
<dbReference type="AlphaFoldDB" id="A0A4Q4TDB8"/>
<feature type="compositionally biased region" description="Basic and acidic residues" evidence="5">
    <location>
        <begin position="229"/>
        <end position="251"/>
    </location>
</feature>
<feature type="repeat" description="ANK" evidence="3">
    <location>
        <begin position="1043"/>
        <end position="1076"/>
    </location>
</feature>
<feature type="repeat" description="ANK" evidence="3">
    <location>
        <begin position="1143"/>
        <end position="1175"/>
    </location>
</feature>
<keyword evidence="2 3" id="KW-0040">ANK repeat</keyword>
<dbReference type="PANTHER" id="PTHR24171">
    <property type="entry name" value="ANKYRIN REPEAT DOMAIN-CONTAINING PROTEIN 39-RELATED"/>
    <property type="match status" value="1"/>
</dbReference>
<gene>
    <name evidence="7" type="ORF">DL764_004400</name>
</gene>
<reference evidence="7 8" key="1">
    <citation type="submission" date="2018-06" db="EMBL/GenBank/DDBJ databases">
        <title>Complete Genomes of Monosporascus.</title>
        <authorList>
            <person name="Robinson A.J."/>
            <person name="Natvig D.O."/>
        </authorList>
    </citation>
    <scope>NUCLEOTIDE SEQUENCE [LARGE SCALE GENOMIC DNA]</scope>
    <source>
        <strain evidence="7 8">CBS 110550</strain>
    </source>
</reference>
<feature type="region of interest" description="Disordered" evidence="5">
    <location>
        <begin position="623"/>
        <end position="650"/>
    </location>
</feature>
<evidence type="ECO:0000256" key="4">
    <source>
        <dbReference type="SAM" id="Coils"/>
    </source>
</evidence>
<feature type="region of interest" description="Disordered" evidence="5">
    <location>
        <begin position="1166"/>
        <end position="1188"/>
    </location>
</feature>
<dbReference type="SMART" id="SM00248">
    <property type="entry name" value="ANK"/>
    <property type="match status" value="5"/>
</dbReference>
<evidence type="ECO:0000256" key="2">
    <source>
        <dbReference type="ARBA" id="ARBA00023043"/>
    </source>
</evidence>
<feature type="compositionally biased region" description="Basic and acidic residues" evidence="5">
    <location>
        <begin position="478"/>
        <end position="492"/>
    </location>
</feature>
<feature type="coiled-coil region" evidence="4">
    <location>
        <begin position="915"/>
        <end position="942"/>
    </location>
</feature>
<feature type="chain" id="PRO_5020536004" evidence="6">
    <location>
        <begin position="22"/>
        <end position="1188"/>
    </location>
</feature>
<feature type="compositionally biased region" description="Low complexity" evidence="5">
    <location>
        <begin position="633"/>
        <end position="645"/>
    </location>
</feature>
<evidence type="ECO:0000313" key="8">
    <source>
        <dbReference type="Proteomes" id="UP000293360"/>
    </source>
</evidence>
<sequence>MLAVEPLQLLIGACFATCVAANAGDDFSNNLFSDLAPLLALFGERVTTQFMSQSMGWADNIILAIIGRARENRAVADSELMSSTSNEVCELWNGQEIVRVMGEGPIRELVILLPKGISKNRELGSKTTTPSQPTTTSRVGSSLVDGQRTNPKISQDVLAMKLDKESNAKSDDESDAWKEHLEEYNPATIQEHIFGPQQRGDPSETEKCSGKREVQDEPTVQGNNSGDRVQQEQDPEKGLSRPHTQEVRDDSNSENPDESRLPIAVIRNTTAHTPNLTLNVHNQVGRGEHYVIAAFGIVLQLGVLVYCGFATYYPTLMFLKEGNPVAEYSFPCTAAGTLLLVAGMLACSYVVENSTSETRYRPVAGREARVIWLQRSGTVNDQAFKSFAIFPTNARTLVTTSQRLKGRGEKDSDQEDPRREDSDREDPGQEDPGEEDLGQEFVTVTATMVSICGFIVQFTGLRGMHWPASVAQLGATCPDDRSQSMDTHESREAVQGTENGVHPTPLSQPEEPNARSTAHRVMRIRRDLGELTDWHGPASAEAIAVARAIEVTMDSTLGTALKGTFSRSLSTLKSSEGSDRESIAFRVERGQNGSWKTYSDEIEAALSLWLYSVEKLENGQQFEDKREANGSEKQQTGKTGTLGTKPLRSKGDAWLRAKGTPAKPSLRLLGSHTAALQRDLQWWMPDGAAKVIELEAKSKSDSSIIEVESHRVVGFTPEVKSDPSTNIDISQYKRKSPEYPCEHAPCQAGPLAVESYIPLKTLYAQHMFSAFMWATTKTMDSPISDGADIQPTKPDGASSHPTWQSFTLHNARLSQMAENIKSTGLGTLEDVYLCIIPPLSTGKKLPRAHAIIEWARKHATPYEQQEHWKEATDAYWWLFRTAKTFPGQGDITTKATAISMEYRRAVTNAIKLREAQQFGKDIPELKRLKEKLEKELQDVGIDILAALMGLYETQSRSWECCLVKNPKPLKDEDMMLKFTPMHRMAHNGGSWEISKWTEANSAESNEKDILDWTPLHYAAAKPSPDALDKLLAYRADINARDIRGRTPLHYACRHNNAPTVVRVLIAKRADKEAKDRHSCTPLHIAASKGHEPILKYLIEQGAEKEARNTASWTPLYVAVSKGHEPVVKNLIKQGADKEAKDDNGGTPLHYAAQKGQEPVVKYLIEQGVNKEPKDNNERTPLYYAENGS</sequence>
<feature type="compositionally biased region" description="Acidic residues" evidence="5">
    <location>
        <begin position="428"/>
        <end position="438"/>
    </location>
</feature>
<dbReference type="InterPro" id="IPR036770">
    <property type="entry name" value="Ankyrin_rpt-contain_sf"/>
</dbReference>
<dbReference type="Gene3D" id="1.25.40.20">
    <property type="entry name" value="Ankyrin repeat-containing domain"/>
    <property type="match status" value="1"/>
</dbReference>
<dbReference type="InterPro" id="IPR002110">
    <property type="entry name" value="Ankyrin_rpt"/>
</dbReference>
<dbReference type="STRING" id="155417.A0A4Q4TDB8"/>
<keyword evidence="1" id="KW-0677">Repeat</keyword>
<evidence type="ECO:0000256" key="3">
    <source>
        <dbReference type="PROSITE-ProRule" id="PRU00023"/>
    </source>
</evidence>
<keyword evidence="6" id="KW-0732">Signal</keyword>
<keyword evidence="8" id="KW-1185">Reference proteome</keyword>
<dbReference type="PROSITE" id="PS50297">
    <property type="entry name" value="ANK_REP_REGION"/>
    <property type="match status" value="5"/>
</dbReference>
<dbReference type="SUPFAM" id="SSF48403">
    <property type="entry name" value="Ankyrin repeat"/>
    <property type="match status" value="1"/>
</dbReference>
<evidence type="ECO:0000256" key="6">
    <source>
        <dbReference type="SAM" id="SignalP"/>
    </source>
</evidence>
<protein>
    <submittedName>
        <fullName evidence="7">Uncharacterized protein</fullName>
    </submittedName>
</protein>
<feature type="compositionally biased region" description="Polar residues" evidence="5">
    <location>
        <begin position="218"/>
        <end position="228"/>
    </location>
</feature>
<evidence type="ECO:0000256" key="5">
    <source>
        <dbReference type="SAM" id="MobiDB-lite"/>
    </source>
</evidence>
<feature type="compositionally biased region" description="Basic and acidic residues" evidence="5">
    <location>
        <begin position="406"/>
        <end position="427"/>
    </location>
</feature>
<dbReference type="PRINTS" id="PR01415">
    <property type="entry name" value="ANKYRIN"/>
</dbReference>
<comment type="caution">
    <text evidence="7">The sequence shown here is derived from an EMBL/GenBank/DDBJ whole genome shotgun (WGS) entry which is preliminary data.</text>
</comment>
<proteinExistence type="predicted"/>
<feature type="compositionally biased region" description="Basic and acidic residues" evidence="5">
    <location>
        <begin position="1168"/>
        <end position="1177"/>
    </location>
</feature>
<feature type="repeat" description="ANK" evidence="3">
    <location>
        <begin position="1077"/>
        <end position="1109"/>
    </location>
</feature>
<dbReference type="Proteomes" id="UP000293360">
    <property type="component" value="Unassembled WGS sequence"/>
</dbReference>
<name>A0A4Q4TDB8_9PEZI</name>
<feature type="region of interest" description="Disordered" evidence="5">
    <location>
        <begin position="120"/>
        <end position="153"/>
    </location>
</feature>
<organism evidence="7 8">
    <name type="scientific">Monosporascus ibericus</name>
    <dbReference type="NCBI Taxonomy" id="155417"/>
    <lineage>
        <taxon>Eukaryota</taxon>
        <taxon>Fungi</taxon>
        <taxon>Dikarya</taxon>
        <taxon>Ascomycota</taxon>
        <taxon>Pezizomycotina</taxon>
        <taxon>Sordariomycetes</taxon>
        <taxon>Xylariomycetidae</taxon>
        <taxon>Xylariales</taxon>
        <taxon>Xylariales incertae sedis</taxon>
        <taxon>Monosporascus</taxon>
    </lineage>
</organism>
<dbReference type="PROSITE" id="PS50088">
    <property type="entry name" value="ANK_REPEAT"/>
    <property type="match status" value="5"/>
</dbReference>
<evidence type="ECO:0000313" key="7">
    <source>
        <dbReference type="EMBL" id="RYP04538.1"/>
    </source>
</evidence>
<dbReference type="Pfam" id="PF00023">
    <property type="entry name" value="Ank"/>
    <property type="match status" value="1"/>
</dbReference>
<dbReference type="Pfam" id="PF12796">
    <property type="entry name" value="Ank_2"/>
    <property type="match status" value="2"/>
</dbReference>
<feature type="region of interest" description="Disordered" evidence="5">
    <location>
        <begin position="477"/>
        <end position="517"/>
    </location>
</feature>
<dbReference type="OrthoDB" id="7464126at2759"/>
<feature type="repeat" description="ANK" evidence="3">
    <location>
        <begin position="1110"/>
        <end position="1142"/>
    </location>
</feature>
<feature type="compositionally biased region" description="Basic and acidic residues" evidence="5">
    <location>
        <begin position="201"/>
        <end position="215"/>
    </location>
</feature>